<evidence type="ECO:0000313" key="3">
    <source>
        <dbReference type="Proteomes" id="UP000239735"/>
    </source>
</evidence>
<evidence type="ECO:0000256" key="1">
    <source>
        <dbReference type="SAM" id="SignalP"/>
    </source>
</evidence>
<sequence>MLRSLLVLCASFAAASGIGGAQADVQVSTAHLNAPRPLNDETRSAAIRDYLEAWQGMSEALAQNRTDLLDADFVGGARDRLANTVQNQAALGLSTRYQDRSHNIQVLFYSPEGLSIELADTAEYEVQVFDHGKQLTSQTETARYIVVLTPSEVRWRVRVFQAVPD</sequence>
<evidence type="ECO:0008006" key="4">
    <source>
        <dbReference type="Google" id="ProtNLM"/>
    </source>
</evidence>
<dbReference type="EMBL" id="OKRB01000102">
    <property type="protein sequence ID" value="SPE24217.1"/>
    <property type="molecule type" value="Genomic_DNA"/>
</dbReference>
<accession>A0A2N9LLV6</accession>
<dbReference type="AlphaFoldDB" id="A0A2N9LLV6"/>
<evidence type="ECO:0000313" key="2">
    <source>
        <dbReference type="EMBL" id="SPE24217.1"/>
    </source>
</evidence>
<organism evidence="2 3">
    <name type="scientific">Candidatus Sulfuritelmatomonas gaucii</name>
    <dbReference type="NCBI Taxonomy" id="2043161"/>
    <lineage>
        <taxon>Bacteria</taxon>
        <taxon>Pseudomonadati</taxon>
        <taxon>Acidobacteriota</taxon>
        <taxon>Terriglobia</taxon>
        <taxon>Terriglobales</taxon>
        <taxon>Acidobacteriaceae</taxon>
        <taxon>Candidatus Sulfuritelmatomonas</taxon>
    </lineage>
</organism>
<dbReference type="OrthoDB" id="119449at2"/>
<feature type="signal peptide" evidence="1">
    <location>
        <begin position="1"/>
        <end position="23"/>
    </location>
</feature>
<reference evidence="3" key="1">
    <citation type="submission" date="2018-02" db="EMBL/GenBank/DDBJ databases">
        <authorList>
            <person name="Hausmann B."/>
        </authorList>
    </citation>
    <scope>NUCLEOTIDE SEQUENCE [LARGE SCALE GENOMIC DNA]</scope>
    <source>
        <strain evidence="3">Peat soil MAG SbA5</strain>
    </source>
</reference>
<keyword evidence="1" id="KW-0732">Signal</keyword>
<feature type="chain" id="PRO_5014731431" description="DUF4440 domain-containing protein" evidence="1">
    <location>
        <begin position="24"/>
        <end position="165"/>
    </location>
</feature>
<protein>
    <recommendedName>
        <fullName evidence="4">DUF4440 domain-containing protein</fullName>
    </recommendedName>
</protein>
<gene>
    <name evidence="2" type="ORF">SBA5_440018</name>
</gene>
<proteinExistence type="predicted"/>
<dbReference type="Proteomes" id="UP000239735">
    <property type="component" value="Unassembled WGS sequence"/>
</dbReference>
<name>A0A2N9LLV6_9BACT</name>